<proteinExistence type="predicted"/>
<gene>
    <name evidence="1" type="ORF">LSALG_LOCUS12156</name>
</gene>
<keyword evidence="2" id="KW-1185">Reference proteome</keyword>
<organism evidence="1 2">
    <name type="scientific">Lactuca saligna</name>
    <name type="common">Willowleaf lettuce</name>
    <dbReference type="NCBI Taxonomy" id="75948"/>
    <lineage>
        <taxon>Eukaryota</taxon>
        <taxon>Viridiplantae</taxon>
        <taxon>Streptophyta</taxon>
        <taxon>Embryophyta</taxon>
        <taxon>Tracheophyta</taxon>
        <taxon>Spermatophyta</taxon>
        <taxon>Magnoliopsida</taxon>
        <taxon>eudicotyledons</taxon>
        <taxon>Gunneridae</taxon>
        <taxon>Pentapetalae</taxon>
        <taxon>asterids</taxon>
        <taxon>campanulids</taxon>
        <taxon>Asterales</taxon>
        <taxon>Asteraceae</taxon>
        <taxon>Cichorioideae</taxon>
        <taxon>Cichorieae</taxon>
        <taxon>Lactucinae</taxon>
        <taxon>Lactuca</taxon>
    </lineage>
</organism>
<sequence>MQEEVISFEVANHKISINKPNFCKLLGLVPSKVVIKPNSIPDTSLIEMFYQMGYTGDISLLLKFKKSFLPPIWNSLFTILFKSLSERVAGSNSASNMFYNLLFGLFNGVNLDFGFVIWAQLLQSIIRPLDTQKFRVLVSSRSWSKNI</sequence>
<evidence type="ECO:0000313" key="2">
    <source>
        <dbReference type="Proteomes" id="UP001177003"/>
    </source>
</evidence>
<dbReference type="Proteomes" id="UP001177003">
    <property type="component" value="Chromosome 2"/>
</dbReference>
<evidence type="ECO:0000313" key="1">
    <source>
        <dbReference type="EMBL" id="CAI9271900.1"/>
    </source>
</evidence>
<reference evidence="1" key="1">
    <citation type="submission" date="2023-04" db="EMBL/GenBank/DDBJ databases">
        <authorList>
            <person name="Vijverberg K."/>
            <person name="Xiong W."/>
            <person name="Schranz E."/>
        </authorList>
    </citation>
    <scope>NUCLEOTIDE SEQUENCE</scope>
</reference>
<dbReference type="EMBL" id="OX465078">
    <property type="protein sequence ID" value="CAI9271900.1"/>
    <property type="molecule type" value="Genomic_DNA"/>
</dbReference>
<protein>
    <submittedName>
        <fullName evidence="1">Uncharacterized protein</fullName>
    </submittedName>
</protein>
<dbReference type="AlphaFoldDB" id="A0AA35VS53"/>
<accession>A0AA35VS53</accession>
<name>A0AA35VS53_LACSI</name>